<organism evidence="1 2">
    <name type="scientific">Devosia riboflavina</name>
    <dbReference type="NCBI Taxonomy" id="46914"/>
    <lineage>
        <taxon>Bacteria</taxon>
        <taxon>Pseudomonadati</taxon>
        <taxon>Pseudomonadota</taxon>
        <taxon>Alphaproteobacteria</taxon>
        <taxon>Hyphomicrobiales</taxon>
        <taxon>Devosiaceae</taxon>
        <taxon>Devosia</taxon>
    </lineage>
</organism>
<evidence type="ECO:0000313" key="2">
    <source>
        <dbReference type="Proteomes" id="UP000028981"/>
    </source>
</evidence>
<protein>
    <submittedName>
        <fullName evidence="1">Uncharacterized protein</fullName>
    </submittedName>
</protein>
<gene>
    <name evidence="1" type="ORF">JP75_21100</name>
</gene>
<evidence type="ECO:0000313" key="1">
    <source>
        <dbReference type="EMBL" id="KFL29455.1"/>
    </source>
</evidence>
<proteinExistence type="predicted"/>
<dbReference type="OrthoDB" id="8355653at2"/>
<keyword evidence="2" id="KW-1185">Reference proteome</keyword>
<dbReference type="EMBL" id="JQGC01000026">
    <property type="protein sequence ID" value="KFL29455.1"/>
    <property type="molecule type" value="Genomic_DNA"/>
</dbReference>
<sequence>MRICLDVNIWVQYLRAVIAGKADTSSQTLVGFVRDMKIGEVPVQLILPKGVISTFQEKASELGAPMPLIARVVDGLISLAQAGPEQVDPFVHFGAETLQMKDLEDAGVLAGALAGGADFLITDNLRDFENKEAQVFDIQQAKLPDGKARQLSAIIHQRPDGATVVVAHPFDFLEWVRDGRELSAAMIRAHYSLRTLDSGSTQKKK</sequence>
<dbReference type="Proteomes" id="UP000028981">
    <property type="component" value="Unassembled WGS sequence"/>
</dbReference>
<dbReference type="AlphaFoldDB" id="A0A087LXV2"/>
<comment type="caution">
    <text evidence="1">The sequence shown here is derived from an EMBL/GenBank/DDBJ whole genome shotgun (WGS) entry which is preliminary data.</text>
</comment>
<accession>A0A087LXV2</accession>
<reference evidence="1 2" key="1">
    <citation type="submission" date="2014-08" db="EMBL/GenBank/DDBJ databases">
        <authorList>
            <person name="Hassan Y.I."/>
            <person name="Lepp D."/>
            <person name="Zhou T."/>
        </authorList>
    </citation>
    <scope>NUCLEOTIDE SEQUENCE [LARGE SCALE GENOMIC DNA]</scope>
    <source>
        <strain evidence="1 2">IFO13584</strain>
    </source>
</reference>
<name>A0A087LXV2_9HYPH</name>
<dbReference type="RefSeq" id="WP_035086486.1">
    <property type="nucleotide sequence ID" value="NZ_JQGC01000026.1"/>
</dbReference>